<proteinExistence type="predicted"/>
<dbReference type="PANTHER" id="PTHR11081">
    <property type="entry name" value="FLAP ENDONUCLEASE FAMILY MEMBER"/>
    <property type="match status" value="1"/>
</dbReference>
<evidence type="ECO:0000256" key="2">
    <source>
        <dbReference type="SAM" id="MobiDB-lite"/>
    </source>
</evidence>
<dbReference type="SMART" id="SM00484">
    <property type="entry name" value="XPGI"/>
    <property type="match status" value="1"/>
</dbReference>
<keyword evidence="1" id="KW-0175">Coiled coil</keyword>
<feature type="compositionally biased region" description="Polar residues" evidence="2">
    <location>
        <begin position="591"/>
        <end position="601"/>
    </location>
</feature>
<comment type="caution">
    <text evidence="5">The sequence shown here is derived from an EMBL/GenBank/DDBJ whole genome shotgun (WGS) entry which is preliminary data.</text>
</comment>
<dbReference type="Pfam" id="PF00752">
    <property type="entry name" value="XPG_N"/>
    <property type="match status" value="1"/>
</dbReference>
<dbReference type="InterPro" id="IPR029060">
    <property type="entry name" value="PIN-like_dom_sf"/>
</dbReference>
<evidence type="ECO:0000259" key="4">
    <source>
        <dbReference type="SMART" id="SM00485"/>
    </source>
</evidence>
<accession>A0AAW1TBI9</accession>
<evidence type="ECO:0000313" key="6">
    <source>
        <dbReference type="Proteomes" id="UP001485043"/>
    </source>
</evidence>
<feature type="domain" description="XPG-I" evidence="3">
    <location>
        <begin position="132"/>
        <end position="206"/>
    </location>
</feature>
<dbReference type="InterPro" id="IPR006085">
    <property type="entry name" value="XPG_DNA_repair_N"/>
</dbReference>
<protein>
    <submittedName>
        <fullName evidence="5">Uncharacterized protein</fullName>
    </submittedName>
</protein>
<feature type="compositionally biased region" description="Low complexity" evidence="2">
    <location>
        <begin position="569"/>
        <end position="583"/>
    </location>
</feature>
<dbReference type="Pfam" id="PF00867">
    <property type="entry name" value="XPG_I"/>
    <property type="match status" value="1"/>
</dbReference>
<dbReference type="Gene3D" id="3.40.50.1010">
    <property type="entry name" value="5'-nuclease"/>
    <property type="match status" value="1"/>
</dbReference>
<feature type="domain" description="XPG N-terminal" evidence="4">
    <location>
        <begin position="1"/>
        <end position="110"/>
    </location>
</feature>
<evidence type="ECO:0000259" key="3">
    <source>
        <dbReference type="SMART" id="SM00484"/>
    </source>
</evidence>
<feature type="region of interest" description="Disordered" evidence="2">
    <location>
        <begin position="566"/>
        <end position="658"/>
    </location>
</feature>
<dbReference type="Proteomes" id="UP001485043">
    <property type="component" value="Unassembled WGS sequence"/>
</dbReference>
<feature type="coiled-coil region" evidence="1">
    <location>
        <begin position="514"/>
        <end position="549"/>
    </location>
</feature>
<evidence type="ECO:0000256" key="1">
    <source>
        <dbReference type="SAM" id="Coils"/>
    </source>
</evidence>
<name>A0AAW1TBI9_9CHLO</name>
<evidence type="ECO:0000313" key="5">
    <source>
        <dbReference type="EMBL" id="KAK9866618.1"/>
    </source>
</evidence>
<dbReference type="InterPro" id="IPR006086">
    <property type="entry name" value="XPG-I_dom"/>
</dbReference>
<sequence length="1084" mass="117491">MGFKEIWNLLRSEGWLTELAGVDDHLQIAKEVEGKVIAVDLSFWVVQASTQPALQEVFRNSPSEACLKVVFERVNNLLRYGAVPVCVLEGQSPPEKLELLRARFRAVHGSDGGGRGNRIFQRTQQHIANMLHAMGLPTVQAPGEAEATCAALNEAGLADAVASRDGDALVFGATCVYHSLRLQTAVPGNAELQKGTSEGVQKLLGLKRGGQQALVGLALLTGGDYHISGAVDVGPASAVTALRHLLLGRQDDEGVLQRLQSWLAGNPDDYLQQLSDGGCTGCKRCGHPGNRKSRLAKHSKRNPCSLCPAQHCGGQADTGECEARRFDLCGCEFHQRDAERNMDKTLRRTKATAGYLDRASEAQDAYEKQRDEARHAAKIARATHQLSGVSKFMQLARPDPAQVQAALYDGGLEWTVETTRQKLLPLLLEWDLTHSSSVQAKAGREEAEFQASSITKIQGGENSQDAWRYLLKWERLNIGPAAAQAPDRDWLAKGRVDGRAVRISVVQQHAPHLVREYEARLQAGERAKEEKELKKMQRLAKRAAKAQLQTGPSLADYFPQRKTVHADVPSAPACPQSSSQAPEAVPPQIGSAHQTVANSQEGAAAGVQGPQTPAPGRGGELAALIRAPSESEAWHGVGGQEPGHEQPQGSPSKRQRPAVDRAAIISGPAPRTSLRHISMHPPGMAPVPPDRASLGGRIPRLGPPSADMVENLQQPGMASWTPSSRSCESEAAAADSVEAQAQLTPAPKTPRAAKRLPAHLVLGRRQSSAQPPAEPHIQSRTPFHPASPRHCQQYASPLSVPPPAVTPRVSRLSSGSRLAMTLLLDLALPIGKSTLSQDELEILLKRNHKLPLSERHRQKQTFPWKSSDLDKCTREHVGATVGLSLQRLCASVRRVAASFLCPSPVCKSEAAGWKIIWELLQLQSLVLPQKNVKGYPDILMTLHTKTKRHELKWLGEALDLTPVGCLTAAPVSIGYSLRQRIIPRVFLLRHQGKDPRTQPSIGTYRSKVLRWTEANLVSIRGFQGRPSSGVWSCAIQDEFCQPDLDGFMRGASSLGREPERLAENTTVAGATAISRSGLHGSQNS</sequence>
<dbReference type="AlphaFoldDB" id="A0AAW1TBI9"/>
<dbReference type="GO" id="GO:0017108">
    <property type="term" value="F:5'-flap endonuclease activity"/>
    <property type="evidence" value="ECO:0007669"/>
    <property type="project" value="TreeGrafter"/>
</dbReference>
<reference evidence="5 6" key="1">
    <citation type="journal article" date="2024" name="Nat. Commun.">
        <title>Phylogenomics reveals the evolutionary origins of lichenization in chlorophyte algae.</title>
        <authorList>
            <person name="Puginier C."/>
            <person name="Libourel C."/>
            <person name="Otte J."/>
            <person name="Skaloud P."/>
            <person name="Haon M."/>
            <person name="Grisel S."/>
            <person name="Petersen M."/>
            <person name="Berrin J.G."/>
            <person name="Delaux P.M."/>
            <person name="Dal Grande F."/>
            <person name="Keller J."/>
        </authorList>
    </citation>
    <scope>NUCLEOTIDE SEQUENCE [LARGE SCALE GENOMIC DNA]</scope>
    <source>
        <strain evidence="5 6">SAG 2523</strain>
    </source>
</reference>
<keyword evidence="6" id="KW-1185">Reference proteome</keyword>
<dbReference type="SMART" id="SM00485">
    <property type="entry name" value="XPGN"/>
    <property type="match status" value="1"/>
</dbReference>
<dbReference type="InterPro" id="IPR006084">
    <property type="entry name" value="XPG/Rad2"/>
</dbReference>
<dbReference type="EMBL" id="JALJOV010000147">
    <property type="protein sequence ID" value="KAK9866618.1"/>
    <property type="molecule type" value="Genomic_DNA"/>
</dbReference>
<gene>
    <name evidence="5" type="ORF">WJX84_011606</name>
</gene>
<dbReference type="SUPFAM" id="SSF88723">
    <property type="entry name" value="PIN domain-like"/>
    <property type="match status" value="1"/>
</dbReference>
<organism evidence="5 6">
    <name type="scientific">Apatococcus fuscideae</name>
    <dbReference type="NCBI Taxonomy" id="2026836"/>
    <lineage>
        <taxon>Eukaryota</taxon>
        <taxon>Viridiplantae</taxon>
        <taxon>Chlorophyta</taxon>
        <taxon>core chlorophytes</taxon>
        <taxon>Trebouxiophyceae</taxon>
        <taxon>Chlorellales</taxon>
        <taxon>Chlorellaceae</taxon>
        <taxon>Apatococcus</taxon>
    </lineage>
</organism>
<dbReference type="PRINTS" id="PR00853">
    <property type="entry name" value="XPGRADSUPER"/>
</dbReference>
<dbReference type="PANTHER" id="PTHR11081:SF59">
    <property type="entry name" value="FI23547P1"/>
    <property type="match status" value="1"/>
</dbReference>